<feature type="compositionally biased region" description="Basic and acidic residues" evidence="6">
    <location>
        <begin position="789"/>
        <end position="800"/>
    </location>
</feature>
<keyword evidence="7" id="KW-0812">Transmembrane</keyword>
<dbReference type="InterPro" id="IPR000719">
    <property type="entry name" value="Prot_kinase_dom"/>
</dbReference>
<dbReference type="Gene3D" id="3.30.200.20">
    <property type="entry name" value="Phosphorylase Kinase, domain 1"/>
    <property type="match status" value="1"/>
</dbReference>
<sequence length="913" mass="100483">MASSPISTADDALVGGMIYCWVVFLANVVTLTSLFAILKRMKTKRRRAQAGEEGAKESVILPAYEQLLWMLFGSFFVIFLVHLYFLYSYTVYPDNLRMRNEFMYLQISCVSFLCLYSYFPVLLIQKTVTTKAFGRSALFLAPWFMSALLLGLYLGNIDNCKIINESSESEDSEETGGTVKCIEMTLEKPTAIEVVFSLLGPIPPFAFHLLCVTGRLKSRIELRSNNAKMSTLFATLYSAIFLCINLFAVLYDNLGLGGSSSEMFLFLMQVGSFTLLIMNLVFPFALYKSLLADTKFWRGLGRFNRGGLKHGDSEGGISANGEIGPVSVSVASTNLQNMMSESEILLDFSHLKVGKKVGKGSTATVYRGLLKKKEVAVKIFVPPEITEEDVNSFSQEATLASTLVHVNIVRTIGICVRPPSIALVCEFCLHGNLGEFMRLPEIANHVNDLWRFRCAIDAVAAVRYLHSRNILHRDIKADNFFLHEDGTVKLGDFGESTLSERKPGVLDLGPGRLRAFSSAKNVMDGTEKKKMTIVGTVSNMAPEMINAESQYTEAVDIYSLAVTMWEIQTVLIPFEKYNQFQIYKMVGEKKVRPDIPEDTNPVFRSCMNAAWCQDPKKRPSAAALHVALCKEHDRLNELLVRVKDKWKSNTVNDPGEERNAEFEIPDDLPRAFKLKSASDSLQSNKTSIERGVAPQSSMSSFRRSNLGMKTSPSFGPIAASTSNVSDLTEDEQLELITMGDEESQRSLVSVSSWEMQEKSSKSGSFRKITANNPLAADGGRGGRGGGGGGEKKDKRKIGEKLENLSKKVESFRRRRSENIRKLLGKGAGGLRDFQDAQAGGGGTLKRASSEKGLEKTRNPAVSLILEGDERGSVAGGKLSKSVGDASVLSSMARSMGRSSGQSSASSEVTLEMV</sequence>
<dbReference type="AlphaFoldDB" id="A0A9W7B4I6"/>
<organism evidence="9 10">
    <name type="scientific">Triparma strigata</name>
    <dbReference type="NCBI Taxonomy" id="1606541"/>
    <lineage>
        <taxon>Eukaryota</taxon>
        <taxon>Sar</taxon>
        <taxon>Stramenopiles</taxon>
        <taxon>Ochrophyta</taxon>
        <taxon>Bolidophyceae</taxon>
        <taxon>Parmales</taxon>
        <taxon>Triparmaceae</taxon>
        <taxon>Triparma</taxon>
    </lineage>
</organism>
<evidence type="ECO:0000256" key="4">
    <source>
        <dbReference type="ARBA" id="ARBA00022840"/>
    </source>
</evidence>
<dbReference type="PROSITE" id="PS00107">
    <property type="entry name" value="PROTEIN_KINASE_ATP"/>
    <property type="match status" value="1"/>
</dbReference>
<dbReference type="PROSITE" id="PS50011">
    <property type="entry name" value="PROTEIN_KINASE_DOM"/>
    <property type="match status" value="1"/>
</dbReference>
<feature type="compositionally biased region" description="Gly residues" evidence="6">
    <location>
        <begin position="778"/>
        <end position="788"/>
    </location>
</feature>
<feature type="transmembrane region" description="Helical" evidence="7">
    <location>
        <begin position="136"/>
        <end position="155"/>
    </location>
</feature>
<feature type="region of interest" description="Disordered" evidence="6">
    <location>
        <begin position="758"/>
        <end position="800"/>
    </location>
</feature>
<dbReference type="Pfam" id="PF00069">
    <property type="entry name" value="Pkinase"/>
    <property type="match status" value="1"/>
</dbReference>
<feature type="transmembrane region" description="Helical" evidence="7">
    <location>
        <begin position="12"/>
        <end position="38"/>
    </location>
</feature>
<evidence type="ECO:0000256" key="1">
    <source>
        <dbReference type="ARBA" id="ARBA00022679"/>
    </source>
</evidence>
<protein>
    <recommendedName>
        <fullName evidence="8">Protein kinase domain-containing protein</fullName>
    </recommendedName>
</protein>
<evidence type="ECO:0000256" key="6">
    <source>
        <dbReference type="SAM" id="MobiDB-lite"/>
    </source>
</evidence>
<dbReference type="OrthoDB" id="10261027at2759"/>
<keyword evidence="2 5" id="KW-0547">Nucleotide-binding</keyword>
<feature type="transmembrane region" description="Helical" evidence="7">
    <location>
        <begin position="232"/>
        <end position="251"/>
    </location>
</feature>
<keyword evidence="3" id="KW-0418">Kinase</keyword>
<keyword evidence="10" id="KW-1185">Reference proteome</keyword>
<evidence type="ECO:0000256" key="2">
    <source>
        <dbReference type="ARBA" id="ARBA00022741"/>
    </source>
</evidence>
<feature type="region of interest" description="Disordered" evidence="6">
    <location>
        <begin position="892"/>
        <end position="913"/>
    </location>
</feature>
<keyword evidence="7" id="KW-0472">Membrane</keyword>
<gene>
    <name evidence="9" type="ORF">TrST_g8648</name>
</gene>
<dbReference type="InterPro" id="IPR008271">
    <property type="entry name" value="Ser/Thr_kinase_AS"/>
</dbReference>
<dbReference type="PANTHER" id="PTHR44329">
    <property type="entry name" value="SERINE/THREONINE-PROTEIN KINASE TNNI3K-RELATED"/>
    <property type="match status" value="1"/>
</dbReference>
<evidence type="ECO:0000259" key="8">
    <source>
        <dbReference type="PROSITE" id="PS50011"/>
    </source>
</evidence>
<feature type="binding site" evidence="5">
    <location>
        <position position="378"/>
    </location>
    <ligand>
        <name>ATP</name>
        <dbReference type="ChEBI" id="CHEBI:30616"/>
    </ligand>
</feature>
<dbReference type="InterPro" id="IPR051681">
    <property type="entry name" value="Ser/Thr_Kinases-Pseudokinases"/>
</dbReference>
<feature type="compositionally biased region" description="Polar residues" evidence="6">
    <location>
        <begin position="694"/>
        <end position="726"/>
    </location>
</feature>
<name>A0A9W7B4I6_9STRA</name>
<dbReference type="SMART" id="SM00220">
    <property type="entry name" value="S_TKc"/>
    <property type="match status" value="1"/>
</dbReference>
<evidence type="ECO:0000313" key="9">
    <source>
        <dbReference type="EMBL" id="GMH80962.1"/>
    </source>
</evidence>
<evidence type="ECO:0000256" key="3">
    <source>
        <dbReference type="ARBA" id="ARBA00022777"/>
    </source>
</evidence>
<proteinExistence type="predicted"/>
<dbReference type="Gene3D" id="1.10.510.10">
    <property type="entry name" value="Transferase(Phosphotransferase) domain 1"/>
    <property type="match status" value="1"/>
</dbReference>
<dbReference type="EMBL" id="BRXY01000252">
    <property type="protein sequence ID" value="GMH80962.1"/>
    <property type="molecule type" value="Genomic_DNA"/>
</dbReference>
<dbReference type="GO" id="GO:0004674">
    <property type="term" value="F:protein serine/threonine kinase activity"/>
    <property type="evidence" value="ECO:0007669"/>
    <property type="project" value="TreeGrafter"/>
</dbReference>
<keyword evidence="4 5" id="KW-0067">ATP-binding</keyword>
<keyword evidence="1" id="KW-0808">Transferase</keyword>
<keyword evidence="7" id="KW-1133">Transmembrane helix</keyword>
<feature type="transmembrane region" description="Helical" evidence="7">
    <location>
        <begin position="102"/>
        <end position="124"/>
    </location>
</feature>
<accession>A0A9W7B4I6</accession>
<reference evidence="10" key="1">
    <citation type="journal article" date="2023" name="Commun. Biol.">
        <title>Genome analysis of Parmales, the sister group of diatoms, reveals the evolutionary specialization of diatoms from phago-mixotrophs to photoautotrophs.</title>
        <authorList>
            <person name="Ban H."/>
            <person name="Sato S."/>
            <person name="Yoshikawa S."/>
            <person name="Yamada K."/>
            <person name="Nakamura Y."/>
            <person name="Ichinomiya M."/>
            <person name="Sato N."/>
            <person name="Blanc-Mathieu R."/>
            <person name="Endo H."/>
            <person name="Kuwata A."/>
            <person name="Ogata H."/>
        </authorList>
    </citation>
    <scope>NUCLEOTIDE SEQUENCE [LARGE SCALE GENOMIC DNA]</scope>
    <source>
        <strain evidence="10">NIES 3701</strain>
    </source>
</reference>
<feature type="transmembrane region" description="Helical" evidence="7">
    <location>
        <begin position="67"/>
        <end position="87"/>
    </location>
</feature>
<evidence type="ECO:0000256" key="5">
    <source>
        <dbReference type="PROSITE-ProRule" id="PRU10141"/>
    </source>
</evidence>
<feature type="domain" description="Protein kinase" evidence="8">
    <location>
        <begin position="351"/>
        <end position="628"/>
    </location>
</feature>
<comment type="caution">
    <text evidence="9">The sequence shown here is derived from an EMBL/GenBank/DDBJ whole genome shotgun (WGS) entry which is preliminary data.</text>
</comment>
<feature type="compositionally biased region" description="Polar residues" evidence="6">
    <location>
        <begin position="677"/>
        <end position="686"/>
    </location>
</feature>
<dbReference type="SUPFAM" id="SSF56112">
    <property type="entry name" value="Protein kinase-like (PK-like)"/>
    <property type="match status" value="1"/>
</dbReference>
<dbReference type="PANTHER" id="PTHR44329:SF288">
    <property type="entry name" value="MITOGEN-ACTIVATED PROTEIN KINASE KINASE KINASE 20"/>
    <property type="match status" value="1"/>
</dbReference>
<feature type="compositionally biased region" description="Low complexity" evidence="6">
    <location>
        <begin position="892"/>
        <end position="906"/>
    </location>
</feature>
<feature type="region of interest" description="Disordered" evidence="6">
    <location>
        <begin position="830"/>
        <end position="857"/>
    </location>
</feature>
<feature type="compositionally biased region" description="Basic and acidic residues" evidence="6">
    <location>
        <begin position="847"/>
        <end position="857"/>
    </location>
</feature>
<dbReference type="InterPro" id="IPR017441">
    <property type="entry name" value="Protein_kinase_ATP_BS"/>
</dbReference>
<dbReference type="GO" id="GO:0005524">
    <property type="term" value="F:ATP binding"/>
    <property type="evidence" value="ECO:0007669"/>
    <property type="project" value="UniProtKB-UniRule"/>
</dbReference>
<dbReference type="Proteomes" id="UP001165085">
    <property type="component" value="Unassembled WGS sequence"/>
</dbReference>
<evidence type="ECO:0000313" key="10">
    <source>
        <dbReference type="Proteomes" id="UP001165085"/>
    </source>
</evidence>
<evidence type="ECO:0000256" key="7">
    <source>
        <dbReference type="SAM" id="Phobius"/>
    </source>
</evidence>
<dbReference type="InterPro" id="IPR011009">
    <property type="entry name" value="Kinase-like_dom_sf"/>
</dbReference>
<feature type="region of interest" description="Disordered" evidence="6">
    <location>
        <begin position="677"/>
        <end position="726"/>
    </location>
</feature>
<feature type="transmembrane region" description="Helical" evidence="7">
    <location>
        <begin position="263"/>
        <end position="287"/>
    </location>
</feature>
<dbReference type="PROSITE" id="PS00108">
    <property type="entry name" value="PROTEIN_KINASE_ST"/>
    <property type="match status" value="1"/>
</dbReference>